<dbReference type="PANTHER" id="PTHR43638">
    <property type="entry name" value="OXIDOREDUCTASE, ALDO/KETO REDUCTASE FAMILY PROTEIN"/>
    <property type="match status" value="1"/>
</dbReference>
<dbReference type="InterPro" id="IPR023210">
    <property type="entry name" value="NADP_OxRdtase_dom"/>
</dbReference>
<sequence length="116" mass="12645">MGAMAYSPVEQGRPVRNNALSVIASELGLTPAQVALAWTLRQPHMIVIPKAGSIAHLRENRAAPDTSLLRRRFNAARARPGEVRRRRIAAAATGAKSEPRRFSIAARQNPGLRYPA</sequence>
<evidence type="ECO:0000313" key="3">
    <source>
        <dbReference type="Proteomes" id="UP001419910"/>
    </source>
</evidence>
<organism evidence="2 3">
    <name type="scientific">Sphingomonas oligophenolica</name>
    <dbReference type="NCBI Taxonomy" id="301154"/>
    <lineage>
        <taxon>Bacteria</taxon>
        <taxon>Pseudomonadati</taxon>
        <taxon>Pseudomonadota</taxon>
        <taxon>Alphaproteobacteria</taxon>
        <taxon>Sphingomonadales</taxon>
        <taxon>Sphingomonadaceae</taxon>
        <taxon>Sphingomonas</taxon>
    </lineage>
</organism>
<dbReference type="InterPro" id="IPR036812">
    <property type="entry name" value="NAD(P)_OxRdtase_dom_sf"/>
</dbReference>
<dbReference type="Gene3D" id="3.20.20.100">
    <property type="entry name" value="NADP-dependent oxidoreductase domain"/>
    <property type="match status" value="1"/>
</dbReference>
<evidence type="ECO:0000259" key="1">
    <source>
        <dbReference type="Pfam" id="PF00248"/>
    </source>
</evidence>
<dbReference type="PANTHER" id="PTHR43638:SF3">
    <property type="entry name" value="ALDEHYDE REDUCTASE"/>
    <property type="match status" value="1"/>
</dbReference>
<reference evidence="2 3" key="1">
    <citation type="submission" date="2024-05" db="EMBL/GenBank/DDBJ databases">
        <authorList>
            <person name="Liu Q."/>
            <person name="Xin Y.-H."/>
        </authorList>
    </citation>
    <scope>NUCLEOTIDE SEQUENCE [LARGE SCALE GENOMIC DNA]</scope>
    <source>
        <strain evidence="2 3">CGMCC 1.10181</strain>
    </source>
</reference>
<comment type="caution">
    <text evidence="2">The sequence shown here is derived from an EMBL/GenBank/DDBJ whole genome shotgun (WGS) entry which is preliminary data.</text>
</comment>
<gene>
    <name evidence="2" type="ORF">ABC974_16700</name>
</gene>
<feature type="domain" description="NADP-dependent oxidoreductase" evidence="1">
    <location>
        <begin position="17"/>
        <end position="66"/>
    </location>
</feature>
<proteinExistence type="predicted"/>
<dbReference type="EMBL" id="JBDIME010000016">
    <property type="protein sequence ID" value="MEN2791276.1"/>
    <property type="molecule type" value="Genomic_DNA"/>
</dbReference>
<evidence type="ECO:0000313" key="2">
    <source>
        <dbReference type="EMBL" id="MEN2791276.1"/>
    </source>
</evidence>
<dbReference type="Pfam" id="PF00248">
    <property type="entry name" value="Aldo_ket_red"/>
    <property type="match status" value="1"/>
</dbReference>
<accession>A0ABU9Y682</accession>
<dbReference type="RefSeq" id="WP_345840476.1">
    <property type="nucleotide sequence ID" value="NZ_JBDIME010000016.1"/>
</dbReference>
<keyword evidence="3" id="KW-1185">Reference proteome</keyword>
<protein>
    <submittedName>
        <fullName evidence="2">Aldo/keto reductase</fullName>
    </submittedName>
</protein>
<dbReference type="SUPFAM" id="SSF51430">
    <property type="entry name" value="NAD(P)-linked oxidoreductase"/>
    <property type="match status" value="1"/>
</dbReference>
<dbReference type="Proteomes" id="UP001419910">
    <property type="component" value="Unassembled WGS sequence"/>
</dbReference>
<name>A0ABU9Y682_9SPHN</name>